<protein>
    <recommendedName>
        <fullName evidence="6">NAD(P)-binding protein</fullName>
    </recommendedName>
</protein>
<dbReference type="CDD" id="cd05288">
    <property type="entry name" value="PGDH"/>
    <property type="match status" value="1"/>
</dbReference>
<dbReference type="SUPFAM" id="SSF50129">
    <property type="entry name" value="GroES-like"/>
    <property type="match status" value="1"/>
</dbReference>
<evidence type="ECO:0000313" key="5">
    <source>
        <dbReference type="Proteomes" id="UP000022910"/>
    </source>
</evidence>
<dbReference type="Gene3D" id="3.40.50.720">
    <property type="entry name" value="NAD(P)-binding Rossmann-like Domain"/>
    <property type="match status" value="1"/>
</dbReference>
<reference evidence="4 5" key="1">
    <citation type="submission" date="2014-02" db="EMBL/GenBank/DDBJ databases">
        <title>Single nucleus genome sequencing reveals high similarity among nuclei of an endomycorrhizal fungus.</title>
        <authorList>
            <person name="Lin K."/>
            <person name="Geurts R."/>
            <person name="Zhang Z."/>
            <person name="Limpens E."/>
            <person name="Saunders D.G."/>
            <person name="Mu D."/>
            <person name="Pang E."/>
            <person name="Cao H."/>
            <person name="Cha H."/>
            <person name="Lin T."/>
            <person name="Zhou Q."/>
            <person name="Shang Y."/>
            <person name="Li Y."/>
            <person name="Ivanov S."/>
            <person name="Sharma T."/>
            <person name="Velzen R.V."/>
            <person name="Ruijter N.D."/>
            <person name="Aanen D.K."/>
            <person name="Win J."/>
            <person name="Kamoun S."/>
            <person name="Bisseling T."/>
            <person name="Huang S."/>
        </authorList>
    </citation>
    <scope>NUCLEOTIDE SEQUENCE [LARGE SCALE GENOMIC DNA]</scope>
    <source>
        <strain evidence="5">DAOM197198w</strain>
    </source>
</reference>
<dbReference type="Pfam" id="PF16884">
    <property type="entry name" value="ADH_N_2"/>
    <property type="match status" value="1"/>
</dbReference>
<feature type="domain" description="Alcohol dehydrogenase-like C-terminal" evidence="2">
    <location>
        <begin position="178"/>
        <end position="312"/>
    </location>
</feature>
<name>A0A015JEP4_RHIIW</name>
<dbReference type="GO" id="GO:0016628">
    <property type="term" value="F:oxidoreductase activity, acting on the CH-CH group of donors, NAD or NADP as acceptor"/>
    <property type="evidence" value="ECO:0007669"/>
    <property type="project" value="InterPro"/>
</dbReference>
<dbReference type="Gene3D" id="3.90.180.10">
    <property type="entry name" value="Medium-chain alcohol dehydrogenases, catalytic domain"/>
    <property type="match status" value="1"/>
</dbReference>
<accession>A0A015JEP4</accession>
<dbReference type="InterPro" id="IPR013149">
    <property type="entry name" value="ADH-like_C"/>
</dbReference>
<dbReference type="PANTHER" id="PTHR43205:SF7">
    <property type="entry name" value="PROSTAGLANDIN REDUCTASE 1"/>
    <property type="match status" value="1"/>
</dbReference>
<feature type="domain" description="Oxidoreductase N-terminal" evidence="3">
    <location>
        <begin position="8"/>
        <end position="118"/>
    </location>
</feature>
<evidence type="ECO:0000259" key="3">
    <source>
        <dbReference type="Pfam" id="PF16884"/>
    </source>
</evidence>
<keyword evidence="5" id="KW-1185">Reference proteome</keyword>
<evidence type="ECO:0000256" key="1">
    <source>
        <dbReference type="ARBA" id="ARBA00023002"/>
    </source>
</evidence>
<keyword evidence="1" id="KW-0560">Oxidoreductase</keyword>
<evidence type="ECO:0000313" key="4">
    <source>
        <dbReference type="EMBL" id="EXX67957.1"/>
    </source>
</evidence>
<evidence type="ECO:0000259" key="2">
    <source>
        <dbReference type="Pfam" id="PF00107"/>
    </source>
</evidence>
<dbReference type="Proteomes" id="UP000022910">
    <property type="component" value="Unassembled WGS sequence"/>
</dbReference>
<dbReference type="InterPro" id="IPR036291">
    <property type="entry name" value="NAD(P)-bd_dom_sf"/>
</dbReference>
<dbReference type="InterPro" id="IPR041694">
    <property type="entry name" value="ADH_N_2"/>
</dbReference>
<dbReference type="PANTHER" id="PTHR43205">
    <property type="entry name" value="PROSTAGLANDIN REDUCTASE"/>
    <property type="match status" value="1"/>
</dbReference>
<comment type="caution">
    <text evidence="4">The sequence shown here is derived from an EMBL/GenBank/DDBJ whole genome shotgun (WGS) entry which is preliminary data.</text>
</comment>
<dbReference type="InterPro" id="IPR011032">
    <property type="entry name" value="GroES-like_sf"/>
</dbReference>
<sequence>MTVKSNKGVILKAYPKGIPEVDENFELTHRTIDIECLNLKENEFVLRNLYLSIDPYVRVTLHDPALNFMKHGKMISTGQVISGLGVSEVVKTNNPNYKVGDLVYGPIGWEEYSHIKSDDASVFSFMFVNKELLKDTPLSYHASFLRFGGLTSYTSLIDIGKPKEGETIYVSTAAGLTGQLVGQIAKIKGLRVVGSTGSDEKVDFLLNELKFDAAFNYKKLILTRHYPNIVQMVLIFIMITLGMGKTLEVALEHCNRFARVVACGMISQYNIKTPEEGYGIKTLANIVVKSIVFQGFIALDYIGKDIEKEFEKDIIEWVKSGKIIYKETVIDGVENIAKAFVDMLNGKNIGKYVIKIADY</sequence>
<dbReference type="OrthoDB" id="809632at2759"/>
<dbReference type="OMA" id="CGTASQY"/>
<organism evidence="4 5">
    <name type="scientific">Rhizophagus irregularis (strain DAOM 197198w)</name>
    <name type="common">Glomus intraradices</name>
    <dbReference type="NCBI Taxonomy" id="1432141"/>
    <lineage>
        <taxon>Eukaryota</taxon>
        <taxon>Fungi</taxon>
        <taxon>Fungi incertae sedis</taxon>
        <taxon>Mucoromycota</taxon>
        <taxon>Glomeromycotina</taxon>
        <taxon>Glomeromycetes</taxon>
        <taxon>Glomerales</taxon>
        <taxon>Glomeraceae</taxon>
        <taxon>Rhizophagus</taxon>
    </lineage>
</organism>
<proteinExistence type="predicted"/>
<dbReference type="Pfam" id="PF00107">
    <property type="entry name" value="ADH_zinc_N"/>
    <property type="match status" value="1"/>
</dbReference>
<dbReference type="SUPFAM" id="SSF51735">
    <property type="entry name" value="NAD(P)-binding Rossmann-fold domains"/>
    <property type="match status" value="1"/>
</dbReference>
<dbReference type="InterPro" id="IPR045010">
    <property type="entry name" value="MDR_fam"/>
</dbReference>
<dbReference type="STRING" id="1432141.A0A015JEP4"/>
<dbReference type="EMBL" id="JEMT01017466">
    <property type="protein sequence ID" value="EXX67957.1"/>
    <property type="molecule type" value="Genomic_DNA"/>
</dbReference>
<dbReference type="AlphaFoldDB" id="A0A015JEP4"/>
<evidence type="ECO:0008006" key="6">
    <source>
        <dbReference type="Google" id="ProtNLM"/>
    </source>
</evidence>
<dbReference type="HOGENOM" id="CLU_026673_29_2_1"/>
<gene>
    <name evidence="4" type="ORF">RirG_109450</name>
</gene>